<dbReference type="Proteomes" id="UP000595140">
    <property type="component" value="Unassembled WGS sequence"/>
</dbReference>
<name>A0A484MVB6_9ASTE</name>
<accession>A0A484MVB6</accession>
<keyword evidence="2" id="KW-1185">Reference proteome</keyword>
<dbReference type="PANTHER" id="PTHR35097">
    <property type="entry name" value="GDSL ESTERASE/LIPASE"/>
    <property type="match status" value="1"/>
</dbReference>
<dbReference type="AlphaFoldDB" id="A0A484MVB6"/>
<dbReference type="EMBL" id="OOIL02004591">
    <property type="protein sequence ID" value="VFQ92459.1"/>
    <property type="molecule type" value="Genomic_DNA"/>
</dbReference>
<reference evidence="1 2" key="1">
    <citation type="submission" date="2018-04" db="EMBL/GenBank/DDBJ databases">
        <authorList>
            <person name="Vogel A."/>
        </authorList>
    </citation>
    <scope>NUCLEOTIDE SEQUENCE [LARGE SCALE GENOMIC DNA]</scope>
</reference>
<gene>
    <name evidence="1" type="ORF">CCAM_LOCUS34235</name>
</gene>
<evidence type="ECO:0000313" key="2">
    <source>
        <dbReference type="Proteomes" id="UP000595140"/>
    </source>
</evidence>
<organism evidence="1 2">
    <name type="scientific">Cuscuta campestris</name>
    <dbReference type="NCBI Taxonomy" id="132261"/>
    <lineage>
        <taxon>Eukaryota</taxon>
        <taxon>Viridiplantae</taxon>
        <taxon>Streptophyta</taxon>
        <taxon>Embryophyta</taxon>
        <taxon>Tracheophyta</taxon>
        <taxon>Spermatophyta</taxon>
        <taxon>Magnoliopsida</taxon>
        <taxon>eudicotyledons</taxon>
        <taxon>Gunneridae</taxon>
        <taxon>Pentapetalae</taxon>
        <taxon>asterids</taxon>
        <taxon>lamiids</taxon>
        <taxon>Solanales</taxon>
        <taxon>Convolvulaceae</taxon>
        <taxon>Cuscuteae</taxon>
        <taxon>Cuscuta</taxon>
        <taxon>Cuscuta subgen. Grammica</taxon>
        <taxon>Cuscuta sect. Cleistogrammica</taxon>
    </lineage>
</organism>
<dbReference type="OrthoDB" id="2017825at2759"/>
<protein>
    <recommendedName>
        <fullName evidence="3">Bacterial surface antigen (D15) domain-containing protein</fullName>
    </recommendedName>
</protein>
<sequence>MAVEKLKDLAQSTQDFFASHILNWSPTSDRRRSPIEILKRLQREAFSDLMKLRERQEKAERVLSFYKTAKVGPFQEGGTRVKGEIDVLGALVMTNAVDQETCDAIQRTGIKSGVESRLWFETNIGERDRLVTEFVGGQRGSHEDVLGTPLSLAKVLYSANVSELLSAFAIPMGAQCRDFGVGTALPQEKALTDYSAIGPPLLNHLNGSAIGIVARKSNLVASLAQFASVIGSPPPPLPPLPPLPTSPNTLCSFSTFAQVAYQLSTSTKLSLLGIRKGAKLSNQQTTRLGPMTFPIGIFARHERSSLEEEEEEQGGDVDGSMALMIESRLDESTRIGGWLEMKGKLQARNVKWAVTMADTPEDGLGWGLSLGGSVRDPRSPEHFQVEAFLNCNLGKRCRIQPAVLYMRDGAIQFPTLMLRSSFSL</sequence>
<evidence type="ECO:0000313" key="1">
    <source>
        <dbReference type="EMBL" id="VFQ92459.1"/>
    </source>
</evidence>
<evidence type="ECO:0008006" key="3">
    <source>
        <dbReference type="Google" id="ProtNLM"/>
    </source>
</evidence>
<dbReference type="PANTHER" id="PTHR35097:SF1">
    <property type="entry name" value="GDSL ESTERASE_LIPASE"/>
    <property type="match status" value="1"/>
</dbReference>
<proteinExistence type="predicted"/>